<dbReference type="Pfam" id="PF02899">
    <property type="entry name" value="Phage_int_SAM_1"/>
    <property type="match status" value="1"/>
</dbReference>
<dbReference type="HOGENOM" id="CLU_027562_9_0_4"/>
<evidence type="ECO:0000259" key="11">
    <source>
        <dbReference type="PROSITE" id="PS51898"/>
    </source>
</evidence>
<dbReference type="InterPro" id="IPR002104">
    <property type="entry name" value="Integrase_catalytic"/>
</dbReference>
<dbReference type="InterPro" id="IPR050090">
    <property type="entry name" value="Tyrosine_recombinase_XerCD"/>
</dbReference>
<feature type="region of interest" description="Disordered" evidence="10">
    <location>
        <begin position="273"/>
        <end position="332"/>
    </location>
</feature>
<evidence type="ECO:0000259" key="12">
    <source>
        <dbReference type="PROSITE" id="PS51900"/>
    </source>
</evidence>
<keyword evidence="8 9" id="KW-0131">Cell cycle</keyword>
<dbReference type="STRING" id="887898.HMPREF0551_2341"/>
<dbReference type="InterPro" id="IPR013762">
    <property type="entry name" value="Integrase-like_cat_sf"/>
</dbReference>
<dbReference type="HAMAP" id="MF_01808">
    <property type="entry name" value="Recomb_XerC_XerD"/>
    <property type="match status" value="1"/>
</dbReference>
<dbReference type="PANTHER" id="PTHR30349:SF81">
    <property type="entry name" value="TYROSINE RECOMBINASE XERC"/>
    <property type="match status" value="1"/>
</dbReference>
<dbReference type="Proteomes" id="UP000011021">
    <property type="component" value="Unassembled WGS sequence"/>
</dbReference>
<feature type="compositionally biased region" description="Basic and acidic residues" evidence="10">
    <location>
        <begin position="321"/>
        <end position="332"/>
    </location>
</feature>
<feature type="active site" description="O-(3'-phospho-DNA)-tyrosine intermediate" evidence="9">
    <location>
        <position position="255"/>
    </location>
</feature>
<dbReference type="InterPro" id="IPR004107">
    <property type="entry name" value="Integrase_SAM-like_N"/>
</dbReference>
<comment type="caution">
    <text evidence="13">The sequence shown here is derived from an EMBL/GenBank/DDBJ whole genome shotgun (WGS) entry which is preliminary data.</text>
</comment>
<keyword evidence="5 9" id="KW-0229">DNA integration</keyword>
<dbReference type="GO" id="GO:0009037">
    <property type="term" value="F:tyrosine-based site-specific recombinase activity"/>
    <property type="evidence" value="ECO:0007669"/>
    <property type="project" value="UniProtKB-UniRule"/>
</dbReference>
<evidence type="ECO:0000256" key="5">
    <source>
        <dbReference type="ARBA" id="ARBA00022908"/>
    </source>
</evidence>
<evidence type="ECO:0000256" key="4">
    <source>
        <dbReference type="ARBA" id="ARBA00022829"/>
    </source>
</evidence>
<comment type="subunit">
    <text evidence="9">Forms a cyclic heterotetrameric complex composed of two molecules of XerC and two molecules of XerD.</text>
</comment>
<dbReference type="Gene3D" id="1.10.150.130">
    <property type="match status" value="1"/>
</dbReference>
<dbReference type="InterPro" id="IPR023009">
    <property type="entry name" value="Tyrosine_recombinase_XerC/XerD"/>
</dbReference>
<evidence type="ECO:0000256" key="6">
    <source>
        <dbReference type="ARBA" id="ARBA00023125"/>
    </source>
</evidence>
<organism evidence="13 14">
    <name type="scientific">Lautropia mirabilis ATCC 51599</name>
    <dbReference type="NCBI Taxonomy" id="887898"/>
    <lineage>
        <taxon>Bacteria</taxon>
        <taxon>Pseudomonadati</taxon>
        <taxon>Pseudomonadota</taxon>
        <taxon>Betaproteobacteria</taxon>
        <taxon>Burkholderiales</taxon>
        <taxon>Burkholderiaceae</taxon>
        <taxon>Lautropia</taxon>
    </lineage>
</organism>
<dbReference type="Gene3D" id="1.10.443.10">
    <property type="entry name" value="Intergrase catalytic core"/>
    <property type="match status" value="1"/>
</dbReference>
<dbReference type="GO" id="GO:0007059">
    <property type="term" value="P:chromosome segregation"/>
    <property type="evidence" value="ECO:0007669"/>
    <property type="project" value="UniProtKB-UniRule"/>
</dbReference>
<evidence type="ECO:0000256" key="1">
    <source>
        <dbReference type="ARBA" id="ARBA00004496"/>
    </source>
</evidence>
<dbReference type="SUPFAM" id="SSF56349">
    <property type="entry name" value="DNA breaking-rejoining enzymes"/>
    <property type="match status" value="1"/>
</dbReference>
<feature type="active site" evidence="9">
    <location>
        <position position="223"/>
    </location>
</feature>
<feature type="domain" description="Core-binding (CB)" evidence="12">
    <location>
        <begin position="1"/>
        <end position="47"/>
    </location>
</feature>
<feature type="active site" evidence="9">
    <location>
        <position position="147"/>
    </location>
</feature>
<protein>
    <recommendedName>
        <fullName evidence="9">Tyrosine recombinase XerC</fullName>
    </recommendedName>
</protein>
<proteinExistence type="inferred from homology"/>
<evidence type="ECO:0000313" key="13">
    <source>
        <dbReference type="EMBL" id="EFV94226.1"/>
    </source>
</evidence>
<reference evidence="13 14" key="1">
    <citation type="submission" date="2010-12" db="EMBL/GenBank/DDBJ databases">
        <authorList>
            <person name="Muzny D."/>
            <person name="Qin X."/>
            <person name="Deng J."/>
            <person name="Jiang H."/>
            <person name="Liu Y."/>
            <person name="Qu J."/>
            <person name="Song X.-Z."/>
            <person name="Zhang L."/>
            <person name="Thornton R."/>
            <person name="Coyle M."/>
            <person name="Francisco L."/>
            <person name="Jackson L."/>
            <person name="Javaid M."/>
            <person name="Korchina V."/>
            <person name="Kovar C."/>
            <person name="Mata R."/>
            <person name="Mathew T."/>
            <person name="Ngo R."/>
            <person name="Nguyen L."/>
            <person name="Nguyen N."/>
            <person name="Okwuonu G."/>
            <person name="Ongeri F."/>
            <person name="Pham C."/>
            <person name="Simmons D."/>
            <person name="Wilczek-Boney K."/>
            <person name="Hale W."/>
            <person name="Jakkamsetti A."/>
            <person name="Pham P."/>
            <person name="Ruth R."/>
            <person name="San Lucas F."/>
            <person name="Warren J."/>
            <person name="Zhang J."/>
            <person name="Zhao Z."/>
            <person name="Zhou C."/>
            <person name="Zhu D."/>
            <person name="Lee S."/>
            <person name="Bess C."/>
            <person name="Blankenburg K."/>
            <person name="Forbes L."/>
            <person name="Fu Q."/>
            <person name="Gubbala S."/>
            <person name="Hirani K."/>
            <person name="Jayaseelan J.C."/>
            <person name="Lara F."/>
            <person name="Munidasa M."/>
            <person name="Palculict T."/>
            <person name="Patil S."/>
            <person name="Pu L.-L."/>
            <person name="Saada N."/>
            <person name="Tang L."/>
            <person name="Weissenberger G."/>
            <person name="Zhu Y."/>
            <person name="Hemphill L."/>
            <person name="Shang Y."/>
            <person name="Youmans B."/>
            <person name="Ayvaz T."/>
            <person name="Ross M."/>
            <person name="Santibanez J."/>
            <person name="Aqrawi P."/>
            <person name="Gross S."/>
            <person name="Joshi V."/>
            <person name="Fowler G."/>
            <person name="Nazareth L."/>
            <person name="Reid J."/>
            <person name="Worley K."/>
            <person name="Petrosino J."/>
            <person name="Highlander S."/>
            <person name="Gibbs R."/>
        </authorList>
    </citation>
    <scope>NUCLEOTIDE SEQUENCE [LARGE SCALE GENOMIC DNA]</scope>
    <source>
        <strain evidence="13 14">ATCC 51599</strain>
    </source>
</reference>
<gene>
    <name evidence="9" type="primary">xerC</name>
    <name evidence="13" type="ORF">HMPREF0551_2341</name>
</gene>
<feature type="active site" evidence="9">
    <location>
        <position position="246"/>
    </location>
</feature>
<dbReference type="GO" id="GO:0005737">
    <property type="term" value="C:cytoplasm"/>
    <property type="evidence" value="ECO:0007669"/>
    <property type="project" value="UniProtKB-SubCell"/>
</dbReference>
<dbReference type="PROSITE" id="PS51898">
    <property type="entry name" value="TYR_RECOMBINASE"/>
    <property type="match status" value="1"/>
</dbReference>
<keyword evidence="7 9" id="KW-0233">DNA recombination</keyword>
<dbReference type="GO" id="GO:0003677">
    <property type="term" value="F:DNA binding"/>
    <property type="evidence" value="ECO:0007669"/>
    <property type="project" value="UniProtKB-UniRule"/>
</dbReference>
<sequence>MGERTDWAAVKEADIRRWVAAAARDGLSPASLARRLSAWRGFFDALAEDGRILANPVQGVRPPKRPRRLPKALPVDQAVQLVDGPVEAEQAFTASRDRAMAELFYSSGLRLSELTALDHRWLQASGDGARSSAWLDRPAAEVQVLGKGGKRRTVPVGRAALAALDAWLEIRGEWLAAHPAADTAPLFLSLQGRRLSNRSVQLRMDALAQRRGLPQHVHPHVLRHSFASHMLQSSGDLRAVQELLGHASIGTTQVYTALDFQHLAAVYDAAHPRARRQGAVPDGTTAGAGGRAAGEAGAEGSAGDGDSAGDGAGDGGLAGRPDVRAQDALKKP</sequence>
<evidence type="ECO:0000256" key="7">
    <source>
        <dbReference type="ARBA" id="ARBA00023172"/>
    </source>
</evidence>
<comment type="function">
    <text evidence="9">Site-specific tyrosine recombinase, which acts by catalyzing the cutting and rejoining of the recombining DNA molecules. The XerC-XerD complex is essential to convert dimers of the bacterial chromosome into monomers to permit their segregation at cell division. It also contributes to the segregational stability of plasmids.</text>
</comment>
<comment type="subcellular location">
    <subcellularLocation>
        <location evidence="1 9">Cytoplasm</location>
    </subcellularLocation>
</comment>
<keyword evidence="3 9" id="KW-0132">Cell division</keyword>
<dbReference type="PANTHER" id="PTHR30349">
    <property type="entry name" value="PHAGE INTEGRASE-RELATED"/>
    <property type="match status" value="1"/>
</dbReference>
<evidence type="ECO:0000256" key="10">
    <source>
        <dbReference type="SAM" id="MobiDB-lite"/>
    </source>
</evidence>
<dbReference type="GO" id="GO:0006313">
    <property type="term" value="P:DNA transposition"/>
    <property type="evidence" value="ECO:0007669"/>
    <property type="project" value="UniProtKB-UniRule"/>
</dbReference>
<evidence type="ECO:0000313" key="14">
    <source>
        <dbReference type="Proteomes" id="UP000011021"/>
    </source>
</evidence>
<dbReference type="InterPro" id="IPR044068">
    <property type="entry name" value="CB"/>
</dbReference>
<feature type="compositionally biased region" description="Gly residues" evidence="10">
    <location>
        <begin position="300"/>
        <end position="318"/>
    </location>
</feature>
<dbReference type="AlphaFoldDB" id="E7S077"/>
<dbReference type="GO" id="GO:0051301">
    <property type="term" value="P:cell division"/>
    <property type="evidence" value="ECO:0007669"/>
    <property type="project" value="UniProtKB-KW"/>
</dbReference>
<evidence type="ECO:0000256" key="2">
    <source>
        <dbReference type="ARBA" id="ARBA00022490"/>
    </source>
</evidence>
<dbReference type="EMBL" id="AEQP01000022">
    <property type="protein sequence ID" value="EFV94226.1"/>
    <property type="molecule type" value="Genomic_DNA"/>
</dbReference>
<comment type="similarity">
    <text evidence="9">Belongs to the 'phage' integrase family. XerC subfamily.</text>
</comment>
<dbReference type="InterPro" id="IPR010998">
    <property type="entry name" value="Integrase_recombinase_N"/>
</dbReference>
<evidence type="ECO:0000256" key="8">
    <source>
        <dbReference type="ARBA" id="ARBA00023306"/>
    </source>
</evidence>
<keyword evidence="2 9" id="KW-0963">Cytoplasm</keyword>
<feature type="domain" description="Tyr recombinase" evidence="11">
    <location>
        <begin position="68"/>
        <end position="268"/>
    </location>
</feature>
<keyword evidence="4 9" id="KW-0159">Chromosome partition</keyword>
<dbReference type="eggNOG" id="COG4973">
    <property type="taxonomic scope" value="Bacteria"/>
</dbReference>
<name>E7S077_9BURK</name>
<evidence type="ECO:0000256" key="3">
    <source>
        <dbReference type="ARBA" id="ARBA00022618"/>
    </source>
</evidence>
<feature type="active site" evidence="9">
    <location>
        <position position="110"/>
    </location>
</feature>
<evidence type="ECO:0000256" key="9">
    <source>
        <dbReference type="HAMAP-Rule" id="MF_01808"/>
    </source>
</evidence>
<keyword evidence="6 9" id="KW-0238">DNA-binding</keyword>
<dbReference type="InterPro" id="IPR011010">
    <property type="entry name" value="DNA_brk_join_enz"/>
</dbReference>
<keyword evidence="14" id="KW-1185">Reference proteome</keyword>
<feature type="active site" evidence="9">
    <location>
        <position position="220"/>
    </location>
</feature>
<dbReference type="Pfam" id="PF00589">
    <property type="entry name" value="Phage_integrase"/>
    <property type="match status" value="1"/>
</dbReference>
<accession>E7S077</accession>
<dbReference type="PROSITE" id="PS51900">
    <property type="entry name" value="CB"/>
    <property type="match status" value="1"/>
</dbReference>